<name>A0A0L0T3H1_ALLM3</name>
<evidence type="ECO:0000256" key="5">
    <source>
        <dbReference type="ARBA" id="ARBA00022777"/>
    </source>
</evidence>
<dbReference type="PROSITE" id="PS51285">
    <property type="entry name" value="AGC_KINASE_CTER"/>
    <property type="match status" value="1"/>
</dbReference>
<dbReference type="PROSITE" id="PS50011">
    <property type="entry name" value="PROTEIN_KINASE_DOM"/>
    <property type="match status" value="1"/>
</dbReference>
<keyword evidence="3" id="KW-0808">Transferase</keyword>
<evidence type="ECO:0000313" key="11">
    <source>
        <dbReference type="EMBL" id="KNE69266.1"/>
    </source>
</evidence>
<evidence type="ECO:0000256" key="1">
    <source>
        <dbReference type="ARBA" id="ARBA00022527"/>
    </source>
</evidence>
<feature type="region of interest" description="Disordered" evidence="8">
    <location>
        <begin position="478"/>
        <end position="499"/>
    </location>
</feature>
<dbReference type="SMART" id="SM00220">
    <property type="entry name" value="S_TKc"/>
    <property type="match status" value="1"/>
</dbReference>
<dbReference type="Proteomes" id="UP000054350">
    <property type="component" value="Unassembled WGS sequence"/>
</dbReference>
<feature type="compositionally biased region" description="Basic and acidic residues" evidence="8">
    <location>
        <begin position="593"/>
        <end position="606"/>
    </location>
</feature>
<dbReference type="STRING" id="578462.A0A0L0T3H1"/>
<dbReference type="Gene3D" id="1.10.510.10">
    <property type="entry name" value="Transferase(Phosphotransferase) domain 1"/>
    <property type="match status" value="1"/>
</dbReference>
<feature type="compositionally biased region" description="Pro residues" evidence="8">
    <location>
        <begin position="714"/>
        <end position="728"/>
    </location>
</feature>
<dbReference type="InterPro" id="IPR000961">
    <property type="entry name" value="AGC-kinase_C"/>
</dbReference>
<dbReference type="AlphaFoldDB" id="A0A0L0T3H1"/>
<keyword evidence="2" id="KW-0597">Phosphoprotein</keyword>
<feature type="compositionally biased region" description="Polar residues" evidence="8">
    <location>
        <begin position="479"/>
        <end position="490"/>
    </location>
</feature>
<sequence length="797" mass="87287">MGGQWSSEFDANAPVDLRHFKLGRSIGRGAFGKVKVVVKRDTKRLYALKYINKEQCIKKRAYRNIFRERTLLENLEHPFIVNLRYAFQDDENMFMVLDLMLGGDLRFHLNRMGKFTERMAVFYAAELSSALMYLHTRRVVHRDIKPDNILLDAEGHVHLTDFNCATILEDRKKVTSETGTQGYMAPEVYGDHGYNEAVDWWSLGVVLWECLHGERPFSASRIDKLVYRVKNAPITFSEEMSRRMRSLLEGFLERDPIKRLGISGNGHEDLLAHPAFKRIDWQLLLQKEIEPPFIPDDRKLNFDARYELEEILLEENPLHAKPRKKDPGTQSREMRLIEEEFKPFDYTAQHRQTGQYHPGVPAASAPGGQGPVESAVSAAGPVYSQPGGPEHPPGTQAVVGRTRRGTKDSKERERRWFNMRFFGGSPSDSKARKSLSDSDLAARSLAAATCLLITPRCPRPRTRVVRAMVLNRNMPLCPTPSSIRSNQSPLPRNAGGGGSLGHLPMTAHVQMPPRGASVQNPYRQRGATFGPGGSSRNLDRSSPPPPRQIGMSAGPRTAMSPPNAATALAMAAATSTSTPPNGATPSPITAATNDDRGYESESEVVRERRRRTRQSVVIDTVSATSSAVPLGPPSAPLMPPPLMPIPQVPSTQPSPPASLHGSAAQVHQMDVSQSSQSSMAAAVPAPSPPPARSTSSPAMRQSPHAPAASGNLPPQTPPPARQPLPPVPIAQQQPQQQQQRAPTVPVLPSVAAFPADMFDQALRELDSLSSSFREANALGAAAAAATDPGVGSPLRRM</sequence>
<dbReference type="GO" id="GO:0007186">
    <property type="term" value="P:G protein-coupled receptor signaling pathway"/>
    <property type="evidence" value="ECO:0007669"/>
    <property type="project" value="TreeGrafter"/>
</dbReference>
<feature type="region of interest" description="Disordered" evidence="8">
    <location>
        <begin position="354"/>
        <end position="412"/>
    </location>
</feature>
<dbReference type="eggNOG" id="KOG0598">
    <property type="taxonomic scope" value="Eukaryota"/>
</dbReference>
<dbReference type="GO" id="GO:0001664">
    <property type="term" value="F:G protein-coupled receptor binding"/>
    <property type="evidence" value="ECO:0007669"/>
    <property type="project" value="TreeGrafter"/>
</dbReference>
<dbReference type="InterPro" id="IPR017441">
    <property type="entry name" value="Protein_kinase_ATP_BS"/>
</dbReference>
<dbReference type="PROSITE" id="PS00107">
    <property type="entry name" value="PROTEIN_KINASE_ATP"/>
    <property type="match status" value="1"/>
</dbReference>
<feature type="compositionally biased region" description="Pro residues" evidence="8">
    <location>
        <begin position="630"/>
        <end position="656"/>
    </location>
</feature>
<evidence type="ECO:0000256" key="2">
    <source>
        <dbReference type="ARBA" id="ARBA00022553"/>
    </source>
</evidence>
<keyword evidence="6 7" id="KW-0067">ATP-binding</keyword>
<keyword evidence="5 11" id="KW-0418">Kinase</keyword>
<dbReference type="CDD" id="cd05578">
    <property type="entry name" value="STKc_Yank1"/>
    <property type="match status" value="1"/>
</dbReference>
<dbReference type="InterPro" id="IPR008271">
    <property type="entry name" value="Ser/Thr_kinase_AS"/>
</dbReference>
<dbReference type="PANTHER" id="PTHR24355:SF30">
    <property type="entry name" value="SERINE_THREONINE-PROTEIN KINASE 32B ISOFORM X1"/>
    <property type="match status" value="1"/>
</dbReference>
<feature type="domain" description="Protein kinase" evidence="9">
    <location>
        <begin position="20"/>
        <end position="276"/>
    </location>
</feature>
<protein>
    <submittedName>
        <fullName evidence="11">AGC/YANK protein kinase</fullName>
    </submittedName>
</protein>
<reference evidence="12" key="2">
    <citation type="submission" date="2009-11" db="EMBL/GenBank/DDBJ databases">
        <title>The Genome Sequence of Allomyces macrogynus strain ATCC 38327.</title>
        <authorList>
            <consortium name="The Broad Institute Genome Sequencing Platform"/>
            <person name="Russ C."/>
            <person name="Cuomo C."/>
            <person name="Shea T."/>
            <person name="Young S.K."/>
            <person name="Zeng Q."/>
            <person name="Koehrsen M."/>
            <person name="Haas B."/>
            <person name="Borodovsky M."/>
            <person name="Guigo R."/>
            <person name="Alvarado L."/>
            <person name="Berlin A."/>
            <person name="Borenstein D."/>
            <person name="Chen Z."/>
            <person name="Engels R."/>
            <person name="Freedman E."/>
            <person name="Gellesch M."/>
            <person name="Goldberg J."/>
            <person name="Griggs A."/>
            <person name="Gujja S."/>
            <person name="Heiman D."/>
            <person name="Hepburn T."/>
            <person name="Howarth C."/>
            <person name="Jen D."/>
            <person name="Larson L."/>
            <person name="Lewis B."/>
            <person name="Mehta T."/>
            <person name="Park D."/>
            <person name="Pearson M."/>
            <person name="Roberts A."/>
            <person name="Saif S."/>
            <person name="Shenoy N."/>
            <person name="Sisk P."/>
            <person name="Stolte C."/>
            <person name="Sykes S."/>
            <person name="Walk T."/>
            <person name="White J."/>
            <person name="Yandava C."/>
            <person name="Burger G."/>
            <person name="Gray M.W."/>
            <person name="Holland P.W.H."/>
            <person name="King N."/>
            <person name="Lang F.B.F."/>
            <person name="Roger A.J."/>
            <person name="Ruiz-Trillo I."/>
            <person name="Lander E."/>
            <person name="Nusbaum C."/>
        </authorList>
    </citation>
    <scope>NUCLEOTIDE SEQUENCE [LARGE SCALE GENOMIC DNA]</scope>
    <source>
        <strain evidence="12">ATCC 38327</strain>
    </source>
</reference>
<dbReference type="SUPFAM" id="SSF56112">
    <property type="entry name" value="Protein kinase-like (PK-like)"/>
    <property type="match status" value="1"/>
</dbReference>
<dbReference type="Pfam" id="PF00069">
    <property type="entry name" value="Pkinase"/>
    <property type="match status" value="1"/>
</dbReference>
<evidence type="ECO:0000256" key="8">
    <source>
        <dbReference type="SAM" id="MobiDB-lite"/>
    </source>
</evidence>
<evidence type="ECO:0000256" key="6">
    <source>
        <dbReference type="ARBA" id="ARBA00022840"/>
    </source>
</evidence>
<evidence type="ECO:0000256" key="3">
    <source>
        <dbReference type="ARBA" id="ARBA00022679"/>
    </source>
</evidence>
<organism evidence="11 12">
    <name type="scientific">Allomyces macrogynus (strain ATCC 38327)</name>
    <name type="common">Allomyces javanicus var. macrogynus</name>
    <dbReference type="NCBI Taxonomy" id="578462"/>
    <lineage>
        <taxon>Eukaryota</taxon>
        <taxon>Fungi</taxon>
        <taxon>Fungi incertae sedis</taxon>
        <taxon>Blastocladiomycota</taxon>
        <taxon>Blastocladiomycetes</taxon>
        <taxon>Blastocladiales</taxon>
        <taxon>Blastocladiaceae</taxon>
        <taxon>Allomyces</taxon>
    </lineage>
</organism>
<dbReference type="FunFam" id="1.10.510.10:FF:000048">
    <property type="entry name" value="Protein kinase C"/>
    <property type="match status" value="1"/>
</dbReference>
<dbReference type="GO" id="GO:0009966">
    <property type="term" value="P:regulation of signal transduction"/>
    <property type="evidence" value="ECO:0007669"/>
    <property type="project" value="TreeGrafter"/>
</dbReference>
<dbReference type="PROSITE" id="PS00108">
    <property type="entry name" value="PROTEIN_KINASE_ST"/>
    <property type="match status" value="1"/>
</dbReference>
<dbReference type="InterPro" id="IPR011009">
    <property type="entry name" value="Kinase-like_dom_sf"/>
</dbReference>
<keyword evidence="1" id="KW-0723">Serine/threonine-protein kinase</keyword>
<proteinExistence type="predicted"/>
<evidence type="ECO:0000259" key="9">
    <source>
        <dbReference type="PROSITE" id="PS50011"/>
    </source>
</evidence>
<evidence type="ECO:0000256" key="4">
    <source>
        <dbReference type="ARBA" id="ARBA00022741"/>
    </source>
</evidence>
<dbReference type="VEuPathDB" id="FungiDB:AMAG_13648"/>
<dbReference type="InterPro" id="IPR000719">
    <property type="entry name" value="Prot_kinase_dom"/>
</dbReference>
<dbReference type="OrthoDB" id="354826at2759"/>
<feature type="compositionally biased region" description="Low complexity" evidence="8">
    <location>
        <begin position="560"/>
        <end position="587"/>
    </location>
</feature>
<dbReference type="GO" id="GO:0004703">
    <property type="term" value="F:G protein-coupled receptor kinase activity"/>
    <property type="evidence" value="ECO:0007669"/>
    <property type="project" value="TreeGrafter"/>
</dbReference>
<evidence type="ECO:0000256" key="7">
    <source>
        <dbReference type="PROSITE-ProRule" id="PRU10141"/>
    </source>
</evidence>
<dbReference type="GO" id="GO:0005524">
    <property type="term" value="F:ATP binding"/>
    <property type="evidence" value="ECO:0007669"/>
    <property type="project" value="UniProtKB-UniRule"/>
</dbReference>
<feature type="binding site" evidence="7">
    <location>
        <position position="59"/>
    </location>
    <ligand>
        <name>ATP</name>
        <dbReference type="ChEBI" id="CHEBI:30616"/>
    </ligand>
</feature>
<dbReference type="OMA" id="SHRHETS"/>
<keyword evidence="4 7" id="KW-0547">Nucleotide-binding</keyword>
<feature type="compositionally biased region" description="Low complexity" evidence="8">
    <location>
        <begin position="671"/>
        <end position="684"/>
    </location>
</feature>
<dbReference type="PANTHER" id="PTHR24355">
    <property type="entry name" value="G PROTEIN-COUPLED RECEPTOR KINASE/RIBOSOMAL PROTEIN S6 KINASE"/>
    <property type="match status" value="1"/>
</dbReference>
<accession>A0A0L0T3H1</accession>
<dbReference type="FunFam" id="3.30.200.20:FF:000354">
    <property type="entry name" value="AGC/YANK protein kinase"/>
    <property type="match status" value="1"/>
</dbReference>
<feature type="region of interest" description="Disordered" evidence="8">
    <location>
        <begin position="515"/>
        <end position="744"/>
    </location>
</feature>
<evidence type="ECO:0000313" key="12">
    <source>
        <dbReference type="Proteomes" id="UP000054350"/>
    </source>
</evidence>
<gene>
    <name evidence="11" type="ORF">AMAG_13648</name>
</gene>
<reference evidence="11 12" key="1">
    <citation type="submission" date="2009-11" db="EMBL/GenBank/DDBJ databases">
        <title>Annotation of Allomyces macrogynus ATCC 38327.</title>
        <authorList>
            <consortium name="The Broad Institute Genome Sequencing Platform"/>
            <person name="Russ C."/>
            <person name="Cuomo C."/>
            <person name="Burger G."/>
            <person name="Gray M.W."/>
            <person name="Holland P.W.H."/>
            <person name="King N."/>
            <person name="Lang F.B.F."/>
            <person name="Roger A.J."/>
            <person name="Ruiz-Trillo I."/>
            <person name="Young S.K."/>
            <person name="Zeng Q."/>
            <person name="Gargeya S."/>
            <person name="Fitzgerald M."/>
            <person name="Haas B."/>
            <person name="Abouelleil A."/>
            <person name="Alvarado L."/>
            <person name="Arachchi H.M."/>
            <person name="Berlin A."/>
            <person name="Chapman S.B."/>
            <person name="Gearin G."/>
            <person name="Goldberg J."/>
            <person name="Griggs A."/>
            <person name="Gujja S."/>
            <person name="Hansen M."/>
            <person name="Heiman D."/>
            <person name="Howarth C."/>
            <person name="Larimer J."/>
            <person name="Lui A."/>
            <person name="MacDonald P.J.P."/>
            <person name="McCowen C."/>
            <person name="Montmayeur A."/>
            <person name="Murphy C."/>
            <person name="Neiman D."/>
            <person name="Pearson M."/>
            <person name="Priest M."/>
            <person name="Roberts A."/>
            <person name="Saif S."/>
            <person name="Shea T."/>
            <person name="Sisk P."/>
            <person name="Stolte C."/>
            <person name="Sykes S."/>
            <person name="Wortman J."/>
            <person name="Nusbaum C."/>
            <person name="Birren B."/>
        </authorList>
    </citation>
    <scope>NUCLEOTIDE SEQUENCE [LARGE SCALE GENOMIC DNA]</scope>
    <source>
        <strain evidence="11 12">ATCC 38327</strain>
    </source>
</reference>
<feature type="compositionally biased region" description="Low complexity" evidence="8">
    <location>
        <begin position="729"/>
        <end position="744"/>
    </location>
</feature>
<dbReference type="EMBL" id="GG745360">
    <property type="protein sequence ID" value="KNE69266.1"/>
    <property type="molecule type" value="Genomic_DNA"/>
</dbReference>
<dbReference type="Gene3D" id="3.30.200.20">
    <property type="entry name" value="Phosphorylase Kinase, domain 1"/>
    <property type="match status" value="1"/>
</dbReference>
<keyword evidence="12" id="KW-1185">Reference proteome</keyword>
<feature type="domain" description="AGC-kinase C-terminal" evidence="10">
    <location>
        <begin position="277"/>
        <end position="356"/>
    </location>
</feature>
<evidence type="ECO:0000259" key="10">
    <source>
        <dbReference type="PROSITE" id="PS51285"/>
    </source>
</evidence>